<evidence type="ECO:0000313" key="2">
    <source>
        <dbReference type="EMBL" id="KEF53293.1"/>
    </source>
</evidence>
<dbReference type="GeneID" id="25285645"/>
<accession>A0A072P222</accession>
<dbReference type="HOGENOM" id="CLU_045002_0_0_1"/>
<proteinExistence type="predicted"/>
<name>A0A072P222_9EURO</name>
<protein>
    <submittedName>
        <fullName evidence="2">Uncharacterized protein</fullName>
    </submittedName>
</protein>
<keyword evidence="3" id="KW-1185">Reference proteome</keyword>
<reference evidence="2 3" key="1">
    <citation type="submission" date="2013-03" db="EMBL/GenBank/DDBJ databases">
        <title>The Genome Sequence of Exophiala aquamarina CBS 119918.</title>
        <authorList>
            <consortium name="The Broad Institute Genomics Platform"/>
            <person name="Cuomo C."/>
            <person name="de Hoog S."/>
            <person name="Gorbushina A."/>
            <person name="Walker B."/>
            <person name="Young S.K."/>
            <person name="Zeng Q."/>
            <person name="Gargeya S."/>
            <person name="Fitzgerald M."/>
            <person name="Haas B."/>
            <person name="Abouelleil A."/>
            <person name="Allen A.W."/>
            <person name="Alvarado L."/>
            <person name="Arachchi H.M."/>
            <person name="Berlin A.M."/>
            <person name="Chapman S.B."/>
            <person name="Gainer-Dewar J."/>
            <person name="Goldberg J."/>
            <person name="Griggs A."/>
            <person name="Gujja S."/>
            <person name="Hansen M."/>
            <person name="Howarth C."/>
            <person name="Imamovic A."/>
            <person name="Ireland A."/>
            <person name="Larimer J."/>
            <person name="McCowan C."/>
            <person name="Murphy C."/>
            <person name="Pearson M."/>
            <person name="Poon T.W."/>
            <person name="Priest M."/>
            <person name="Roberts A."/>
            <person name="Saif S."/>
            <person name="Shea T."/>
            <person name="Sisk P."/>
            <person name="Sykes S."/>
            <person name="Wortman J."/>
            <person name="Nusbaum C."/>
            <person name="Birren B."/>
        </authorList>
    </citation>
    <scope>NUCLEOTIDE SEQUENCE [LARGE SCALE GENOMIC DNA]</scope>
    <source>
        <strain evidence="2 3">CBS 119918</strain>
    </source>
</reference>
<evidence type="ECO:0000313" key="3">
    <source>
        <dbReference type="Proteomes" id="UP000027920"/>
    </source>
</evidence>
<comment type="caution">
    <text evidence="2">The sequence shown here is derived from an EMBL/GenBank/DDBJ whole genome shotgun (WGS) entry which is preliminary data.</text>
</comment>
<dbReference type="Proteomes" id="UP000027920">
    <property type="component" value="Unassembled WGS sequence"/>
</dbReference>
<feature type="non-terminal residue" evidence="2">
    <location>
        <position position="427"/>
    </location>
</feature>
<dbReference type="VEuPathDB" id="FungiDB:A1O9_10741"/>
<keyword evidence="1" id="KW-0175">Coiled coil</keyword>
<dbReference type="EMBL" id="AMGV01000014">
    <property type="protein sequence ID" value="KEF53293.1"/>
    <property type="molecule type" value="Genomic_DNA"/>
</dbReference>
<dbReference type="RefSeq" id="XP_013255883.1">
    <property type="nucleotide sequence ID" value="XM_013400429.1"/>
</dbReference>
<sequence>NIAPVLHLLQHTHQDVMQRTLKMNDVRAPLSTSLTGFMQSLEKFMLGLTEFVGTTSLPDELHKDFKQLADADFKHIRDVQFGAFQTADDQYGEEENALVQALWLSTRYLDKLLDADAHKSEPSDAFLLHTLSSSQGHDEIPLEDTQHSPALLRFLSQTGDVDALREKLIDLNSEREQILSDKEAREHFGLSLDEDSLDFLESFDLQNEALSNELRAAETVLNSLRQYLSDEDINNFSAEDASKLRVGRETSLQEYTVSLESTSQQDVKLDSGDPIFPRWPTGPVQISEYLDEIRPTLTGTTPIDPTDFINGWLLNELQSSPKRWRVFSSVLETLPVPELSAQQLYHLVRANWTSDIPAAELAQRRRFADQQSMEQHSADSNYLYRRSATVAMQSPLSLPLLKLNSNITANALVAHARQTKEHQSSQI</sequence>
<evidence type="ECO:0000256" key="1">
    <source>
        <dbReference type="SAM" id="Coils"/>
    </source>
</evidence>
<gene>
    <name evidence="2" type="ORF">A1O9_10741</name>
</gene>
<dbReference type="STRING" id="1182545.A0A072P222"/>
<dbReference type="AlphaFoldDB" id="A0A072P222"/>
<feature type="non-terminal residue" evidence="2">
    <location>
        <position position="1"/>
    </location>
</feature>
<feature type="coiled-coil region" evidence="1">
    <location>
        <begin position="161"/>
        <end position="227"/>
    </location>
</feature>
<organism evidence="2 3">
    <name type="scientific">Exophiala aquamarina CBS 119918</name>
    <dbReference type="NCBI Taxonomy" id="1182545"/>
    <lineage>
        <taxon>Eukaryota</taxon>
        <taxon>Fungi</taxon>
        <taxon>Dikarya</taxon>
        <taxon>Ascomycota</taxon>
        <taxon>Pezizomycotina</taxon>
        <taxon>Eurotiomycetes</taxon>
        <taxon>Chaetothyriomycetidae</taxon>
        <taxon>Chaetothyriales</taxon>
        <taxon>Herpotrichiellaceae</taxon>
        <taxon>Exophiala</taxon>
    </lineage>
</organism>